<proteinExistence type="predicted"/>
<sequence length="34" mass="4127">MQNIEINMLQCNTTRRIIFHVADHLRYIRIINVS</sequence>
<reference evidence="1 2" key="1">
    <citation type="journal article" date="2010" name="J. Bacteriol.">
        <title>Genome sequence of a cellulose-producing bacterium, Gluconacetobacter hansenii ATCC 23769.</title>
        <authorList>
            <person name="Iyer P.R."/>
            <person name="Geib S.M."/>
            <person name="Catchmark J."/>
            <person name="Kao T.H."/>
            <person name="Tien M."/>
        </authorList>
    </citation>
    <scope>NUCLEOTIDE SEQUENCE [LARGE SCALE GENOMIC DNA]</scope>
    <source>
        <strain evidence="1 2">ATCC 23769</strain>
    </source>
</reference>
<dbReference type="Proteomes" id="UP000006468">
    <property type="component" value="Chromosome"/>
</dbReference>
<name>D5QES5_NOVHA</name>
<organism evidence="1 2">
    <name type="scientific">Novacetimonas hansenii ATCC 23769</name>
    <dbReference type="NCBI Taxonomy" id="714995"/>
    <lineage>
        <taxon>Bacteria</taxon>
        <taxon>Pseudomonadati</taxon>
        <taxon>Pseudomonadota</taxon>
        <taxon>Alphaproteobacteria</taxon>
        <taxon>Acetobacterales</taxon>
        <taxon>Acetobacteraceae</taxon>
        <taxon>Novacetimonas</taxon>
    </lineage>
</organism>
<gene>
    <name evidence="1" type="ORF">GXY_08200</name>
</gene>
<comment type="caution">
    <text evidence="1">The sequence shown here is derived from an EMBL/GenBank/DDBJ whole genome shotgun (WGS) entry which is preliminary data.</text>
</comment>
<dbReference type="HOGENOM" id="CLU_3374263_0_0_5"/>
<dbReference type="EMBL" id="ADTV01000031">
    <property type="protein sequence ID" value="EFG84486.1"/>
    <property type="molecule type" value="Genomic_DNA"/>
</dbReference>
<evidence type="ECO:0000313" key="1">
    <source>
        <dbReference type="EMBL" id="EFG84486.1"/>
    </source>
</evidence>
<dbReference type="AlphaFoldDB" id="D5QES5"/>
<accession>D5QES5</accession>
<protein>
    <submittedName>
        <fullName evidence="1">Uncharacterized protein</fullName>
    </submittedName>
</protein>
<evidence type="ECO:0000313" key="2">
    <source>
        <dbReference type="Proteomes" id="UP000006468"/>
    </source>
</evidence>